<keyword evidence="1" id="KW-0812">Transmembrane</keyword>
<evidence type="ECO:0000313" key="2">
    <source>
        <dbReference type="EMBL" id="MCL9817944.1"/>
    </source>
</evidence>
<reference evidence="2" key="1">
    <citation type="journal article" date="2022" name="Syst. Appl. Microbiol.">
        <title>Natronocalculus amylovorans gen. nov., sp. nov., and Natranaeroarchaeum aerophilus sp. nov., dominant culturable amylolytic natronoarchaea from hypersaline soda lakes in southwestern Siberia.</title>
        <authorList>
            <person name="Sorokin D.Y."/>
            <person name="Elcheninov A.G."/>
            <person name="Khizhniak T.V."/>
            <person name="Koenen M."/>
            <person name="Bale N.J."/>
            <person name="Damste J.S.S."/>
            <person name="Kublanov I.V."/>
        </authorList>
    </citation>
    <scope>NUCLEOTIDE SEQUENCE</scope>
    <source>
        <strain evidence="2">AArc-St2</strain>
    </source>
</reference>
<dbReference type="Proteomes" id="UP001203207">
    <property type="component" value="Unassembled WGS sequence"/>
</dbReference>
<evidence type="ECO:0000313" key="3">
    <source>
        <dbReference type="Proteomes" id="UP001203207"/>
    </source>
</evidence>
<protein>
    <submittedName>
        <fullName evidence="2">Uncharacterized protein</fullName>
    </submittedName>
</protein>
<organism evidence="2 3">
    <name type="scientific">Natronocalculus amylovorans</name>
    <dbReference type="NCBI Taxonomy" id="2917812"/>
    <lineage>
        <taxon>Archaea</taxon>
        <taxon>Methanobacteriati</taxon>
        <taxon>Methanobacteriota</taxon>
        <taxon>Stenosarchaea group</taxon>
        <taxon>Halobacteria</taxon>
        <taxon>Halobacteriales</taxon>
        <taxon>Haloferacaceae</taxon>
        <taxon>Natronocalculus</taxon>
    </lineage>
</organism>
<evidence type="ECO:0000256" key="1">
    <source>
        <dbReference type="SAM" id="Phobius"/>
    </source>
</evidence>
<gene>
    <name evidence="2" type="ORF">AArcSt2_13465</name>
</gene>
<dbReference type="EMBL" id="JAKRVX010000006">
    <property type="protein sequence ID" value="MCL9817944.1"/>
    <property type="molecule type" value="Genomic_DNA"/>
</dbReference>
<keyword evidence="3" id="KW-1185">Reference proteome</keyword>
<accession>A0AAE3FZ31</accession>
<keyword evidence="1" id="KW-0472">Membrane</keyword>
<comment type="caution">
    <text evidence="2">The sequence shown here is derived from an EMBL/GenBank/DDBJ whole genome shotgun (WGS) entry which is preliminary data.</text>
</comment>
<reference evidence="2" key="2">
    <citation type="submission" date="2022-02" db="EMBL/GenBank/DDBJ databases">
        <authorList>
            <person name="Elcheninov A.G."/>
            <person name="Sorokin D.Y."/>
            <person name="Kublanov I.V."/>
        </authorList>
    </citation>
    <scope>NUCLEOTIDE SEQUENCE</scope>
    <source>
        <strain evidence="2">AArc-St2</strain>
    </source>
</reference>
<proteinExistence type="predicted"/>
<feature type="transmembrane region" description="Helical" evidence="1">
    <location>
        <begin position="37"/>
        <end position="56"/>
    </location>
</feature>
<feature type="transmembrane region" description="Helical" evidence="1">
    <location>
        <begin position="12"/>
        <end position="31"/>
    </location>
</feature>
<sequence length="73" mass="8088">MAAETPQERLRNNATEIAAVVVTGIWMAALFAGVGWWLGFLLFGYIVVVPLIALLYGDDDDRTDWWGSADGDW</sequence>
<keyword evidence="1" id="KW-1133">Transmembrane helix</keyword>
<name>A0AAE3FZ31_9EURY</name>
<dbReference type="AlphaFoldDB" id="A0AAE3FZ31"/>